<evidence type="ECO:0000313" key="7">
    <source>
        <dbReference type="Proteomes" id="UP000482671"/>
    </source>
</evidence>
<keyword evidence="1" id="KW-0472">Membrane</keyword>
<keyword evidence="1" id="KW-0812">Transmembrane</keyword>
<dbReference type="EMBL" id="WNCR01000004">
    <property type="protein sequence ID" value="MTU29738.1"/>
    <property type="molecule type" value="Genomic_DNA"/>
</dbReference>
<dbReference type="EMBL" id="WNCN01000032">
    <property type="protein sequence ID" value="MTU41289.1"/>
    <property type="molecule type" value="Genomic_DNA"/>
</dbReference>
<accession>A0A4Q5CEM1</accession>
<comment type="caution">
    <text evidence="2">The sequence shown here is derived from an EMBL/GenBank/DDBJ whole genome shotgun (WGS) entry which is preliminary data.</text>
</comment>
<evidence type="ECO:0000313" key="6">
    <source>
        <dbReference type="Proteomes" id="UP000437446"/>
    </source>
</evidence>
<evidence type="ECO:0000313" key="4">
    <source>
        <dbReference type="EMBL" id="MTV02446.1"/>
    </source>
</evidence>
<keyword evidence="1" id="KW-1133">Transmembrane helix</keyword>
<dbReference type="Proteomes" id="UP000482671">
    <property type="component" value="Unassembled WGS sequence"/>
</dbReference>
<evidence type="ECO:0000313" key="3">
    <source>
        <dbReference type="EMBL" id="MTU41289.1"/>
    </source>
</evidence>
<dbReference type="RefSeq" id="WP_008675568.1">
    <property type="nucleotide sequence ID" value="NZ_CACRUV010000012.1"/>
</dbReference>
<evidence type="ECO:0000313" key="2">
    <source>
        <dbReference type="EMBL" id="MTU29738.1"/>
    </source>
</evidence>
<evidence type="ECO:0000256" key="1">
    <source>
        <dbReference type="SAM" id="Phobius"/>
    </source>
</evidence>
<dbReference type="AlphaFoldDB" id="A0A4Q5CEM1"/>
<feature type="transmembrane region" description="Helical" evidence="1">
    <location>
        <begin position="21"/>
        <end position="40"/>
    </location>
</feature>
<keyword evidence="5" id="KW-1185">Reference proteome</keyword>
<dbReference type="Proteomes" id="UP000437446">
    <property type="component" value="Unassembled WGS sequence"/>
</dbReference>
<proteinExistence type="predicted"/>
<sequence length="77" mass="8379">MNKILSFLKQSNRYKHLVGGFIVGLPALTPYAALYAAAIAASSLELKDKLRGGRWDWTDWTLTVTGGAIAALIFLVI</sequence>
<organism evidence="2 6">
    <name type="scientific">Parabacteroides merdae</name>
    <dbReference type="NCBI Taxonomy" id="46503"/>
    <lineage>
        <taxon>Bacteria</taxon>
        <taxon>Pseudomonadati</taxon>
        <taxon>Bacteroidota</taxon>
        <taxon>Bacteroidia</taxon>
        <taxon>Bacteroidales</taxon>
        <taxon>Tannerellaceae</taxon>
        <taxon>Parabacteroides</taxon>
    </lineage>
</organism>
<reference evidence="5 6" key="1">
    <citation type="journal article" date="2019" name="Nat. Med.">
        <title>A library of human gut bacterial isolates paired with longitudinal multiomics data enables mechanistic microbiome research.</title>
        <authorList>
            <person name="Poyet M."/>
            <person name="Groussin M."/>
            <person name="Gibbons S.M."/>
            <person name="Avila-Pacheco J."/>
            <person name="Jiang X."/>
            <person name="Kearney S.M."/>
            <person name="Perrotta A.R."/>
            <person name="Berdy B."/>
            <person name="Zhao S."/>
            <person name="Lieberman T.D."/>
            <person name="Swanson P.K."/>
            <person name="Smith M."/>
            <person name="Roesemann S."/>
            <person name="Alexander J.E."/>
            <person name="Rich S.A."/>
            <person name="Livny J."/>
            <person name="Vlamakis H."/>
            <person name="Clish C."/>
            <person name="Bullock K."/>
            <person name="Deik A."/>
            <person name="Scott J."/>
            <person name="Pierce K.A."/>
            <person name="Xavier R.J."/>
            <person name="Alm E.J."/>
        </authorList>
    </citation>
    <scope>NUCLEOTIDE SEQUENCE [LARGE SCALE GENOMIC DNA]</scope>
    <source>
        <strain evidence="4 7">BIOML-A11</strain>
        <strain evidence="2 6">BIOML-A25</strain>
        <strain evidence="3 5">BIOML-A29</strain>
    </source>
</reference>
<dbReference type="Proteomes" id="UP000434916">
    <property type="component" value="Unassembled WGS sequence"/>
</dbReference>
<dbReference type="EMBL" id="WNDD01000013">
    <property type="protein sequence ID" value="MTV02446.1"/>
    <property type="molecule type" value="Genomic_DNA"/>
</dbReference>
<name>A0A4Q5CEM1_9BACT</name>
<protein>
    <recommendedName>
        <fullName evidence="8">DUF2062 domain-containing protein</fullName>
    </recommendedName>
</protein>
<evidence type="ECO:0008006" key="8">
    <source>
        <dbReference type="Google" id="ProtNLM"/>
    </source>
</evidence>
<feature type="transmembrane region" description="Helical" evidence="1">
    <location>
        <begin position="60"/>
        <end position="76"/>
    </location>
</feature>
<evidence type="ECO:0000313" key="5">
    <source>
        <dbReference type="Proteomes" id="UP000434916"/>
    </source>
</evidence>
<gene>
    <name evidence="2" type="ORF">GMD66_11095</name>
    <name evidence="3" type="ORF">GMD82_17935</name>
    <name evidence="4" type="ORF">GME02_12445</name>
</gene>